<feature type="region of interest" description="Disordered" evidence="1">
    <location>
        <begin position="1"/>
        <end position="28"/>
    </location>
</feature>
<accession>A0A830HBS8</accession>
<dbReference type="EMBL" id="BNJQ01000005">
    <property type="protein sequence ID" value="GHP03350.1"/>
    <property type="molecule type" value="Genomic_DNA"/>
</dbReference>
<keyword evidence="4" id="KW-1185">Reference proteome</keyword>
<comment type="caution">
    <text evidence="3">The sequence shown here is derived from an EMBL/GenBank/DDBJ whole genome shotgun (WGS) entry which is preliminary data.</text>
</comment>
<feature type="compositionally biased region" description="Pro residues" evidence="1">
    <location>
        <begin position="200"/>
        <end position="215"/>
    </location>
</feature>
<dbReference type="Proteomes" id="UP000660262">
    <property type="component" value="Unassembled WGS sequence"/>
</dbReference>
<gene>
    <name evidence="3" type="ORF">PPROV_000210500</name>
</gene>
<dbReference type="InterPro" id="IPR036779">
    <property type="entry name" value="LysM_dom_sf"/>
</dbReference>
<dbReference type="InterPro" id="IPR018392">
    <property type="entry name" value="LysM"/>
</dbReference>
<evidence type="ECO:0000313" key="4">
    <source>
        <dbReference type="Proteomes" id="UP000660262"/>
    </source>
</evidence>
<feature type="region of interest" description="Disordered" evidence="1">
    <location>
        <begin position="313"/>
        <end position="382"/>
    </location>
</feature>
<name>A0A830HBS8_9CHLO</name>
<protein>
    <recommendedName>
        <fullName evidence="2">LysM domain-containing protein</fullName>
    </recommendedName>
</protein>
<evidence type="ECO:0000259" key="2">
    <source>
        <dbReference type="PROSITE" id="PS51782"/>
    </source>
</evidence>
<dbReference type="SMART" id="SM00257">
    <property type="entry name" value="LysM"/>
    <property type="match status" value="1"/>
</dbReference>
<dbReference type="SUPFAM" id="SSF54106">
    <property type="entry name" value="LysM domain"/>
    <property type="match status" value="1"/>
</dbReference>
<feature type="region of interest" description="Disordered" evidence="1">
    <location>
        <begin position="126"/>
        <end position="220"/>
    </location>
</feature>
<feature type="compositionally biased region" description="Basic and acidic residues" evidence="1">
    <location>
        <begin position="168"/>
        <end position="177"/>
    </location>
</feature>
<feature type="compositionally biased region" description="Low complexity" evidence="1">
    <location>
        <begin position="327"/>
        <end position="337"/>
    </location>
</feature>
<dbReference type="AlphaFoldDB" id="A0A830HBS8"/>
<dbReference type="Gene3D" id="3.10.350.10">
    <property type="entry name" value="LysM domain"/>
    <property type="match status" value="1"/>
</dbReference>
<sequence length="382" mass="40835">MALANGKVVQLQQRRGGGGGGGSRTIKRPQSWGLAARPTRRKTNCTVPAAYRSNASYAIDEVELMRKYTTHEVERGETISQIAKMYGTTVQEVLDMNALIATDIVPVGLDIFVPRKTPVWRRALKAATGGGDSSDNGQAKVAATKADENRSQTGGNVGVSVGRTLASLRDETAKAVEKASTSMKALVPTPAPKQKQESAKPPPPPPRPPAPPASLPPQAKASVAVSVPALPDLGSAAASLLPAQPSPLRIMAVAAALGAARAAIVYSRSRSEARLMEEEEARMMEERAAQEQWSRWNNALAADREYFADADPMLRQLNEESDAAQTSEDGASSASASDDLEEVVVTDEERRRMQAQYDKFLRKGARADTTQLSTPDDDYSAP</sequence>
<proteinExistence type="predicted"/>
<evidence type="ECO:0000313" key="3">
    <source>
        <dbReference type="EMBL" id="GHP03350.1"/>
    </source>
</evidence>
<organism evidence="3 4">
    <name type="scientific">Pycnococcus provasolii</name>
    <dbReference type="NCBI Taxonomy" id="41880"/>
    <lineage>
        <taxon>Eukaryota</taxon>
        <taxon>Viridiplantae</taxon>
        <taxon>Chlorophyta</taxon>
        <taxon>Pseudoscourfieldiophyceae</taxon>
        <taxon>Pseudoscourfieldiales</taxon>
        <taxon>Pycnococcaceae</taxon>
        <taxon>Pycnococcus</taxon>
    </lineage>
</organism>
<dbReference type="Pfam" id="PF01476">
    <property type="entry name" value="LysM"/>
    <property type="match status" value="1"/>
</dbReference>
<dbReference type="CDD" id="cd00118">
    <property type="entry name" value="LysM"/>
    <property type="match status" value="1"/>
</dbReference>
<dbReference type="PROSITE" id="PS51782">
    <property type="entry name" value="LYSM"/>
    <property type="match status" value="1"/>
</dbReference>
<feature type="domain" description="LysM" evidence="2">
    <location>
        <begin position="69"/>
        <end position="113"/>
    </location>
</feature>
<reference evidence="3" key="1">
    <citation type="submission" date="2020-10" db="EMBL/GenBank/DDBJ databases">
        <title>Unveiling of a novel bifunctional photoreceptor, Dualchrome1, isolated from a cosmopolitan green alga.</title>
        <authorList>
            <person name="Suzuki S."/>
            <person name="Kawachi M."/>
        </authorList>
    </citation>
    <scope>NUCLEOTIDE SEQUENCE</scope>
    <source>
        <strain evidence="3">NIES 2893</strain>
    </source>
</reference>
<evidence type="ECO:0000256" key="1">
    <source>
        <dbReference type="SAM" id="MobiDB-lite"/>
    </source>
</evidence>